<comment type="caution">
    <text evidence="12">The sequence shown here is derived from an EMBL/GenBank/DDBJ whole genome shotgun (WGS) entry which is preliminary data.</text>
</comment>
<feature type="binding site" evidence="6 8">
    <location>
        <position position="350"/>
    </location>
    <ligand>
        <name>NAD(+)</name>
        <dbReference type="ChEBI" id="CHEBI:57540"/>
    </ligand>
</feature>
<dbReference type="InterPro" id="IPR036291">
    <property type="entry name" value="NAD(P)-bd_dom_sf"/>
</dbReference>
<comment type="function">
    <text evidence="6">May play a key role in the regulation of the intracellular concentration of adenosylhomocysteine.</text>
</comment>
<dbReference type="GO" id="GO:0071269">
    <property type="term" value="P:L-homocysteine biosynthetic process"/>
    <property type="evidence" value="ECO:0007669"/>
    <property type="project" value="UniProtKB-UniRule"/>
</dbReference>
<evidence type="ECO:0000256" key="10">
    <source>
        <dbReference type="RuleBase" id="RU004166"/>
    </source>
</evidence>
<evidence type="ECO:0000313" key="13">
    <source>
        <dbReference type="Proteomes" id="UP000009309"/>
    </source>
</evidence>
<dbReference type="Gene3D" id="3.40.50.720">
    <property type="entry name" value="NAD(P)-binding Rossmann-like Domain"/>
    <property type="match status" value="1"/>
</dbReference>
<keyword evidence="4 6" id="KW-0378">Hydrolase</keyword>
<evidence type="ECO:0000256" key="9">
    <source>
        <dbReference type="RuleBase" id="RU000548"/>
    </source>
</evidence>
<dbReference type="GO" id="GO:0006730">
    <property type="term" value="P:one-carbon metabolic process"/>
    <property type="evidence" value="ECO:0007669"/>
    <property type="project" value="UniProtKB-UniRule"/>
</dbReference>
<evidence type="ECO:0000256" key="6">
    <source>
        <dbReference type="HAMAP-Rule" id="MF_00563"/>
    </source>
</evidence>
<proteinExistence type="inferred from homology"/>
<dbReference type="eggNOG" id="COG0499">
    <property type="taxonomic scope" value="Bacteria"/>
</dbReference>
<dbReference type="SMART" id="SM00997">
    <property type="entry name" value="AdoHcyase_NAD"/>
    <property type="match status" value="1"/>
</dbReference>
<dbReference type="InterPro" id="IPR020082">
    <property type="entry name" value="S-Ado-L-homoCys_hydrolase_CS"/>
</dbReference>
<dbReference type="GO" id="GO:0005829">
    <property type="term" value="C:cytosol"/>
    <property type="evidence" value="ECO:0007669"/>
    <property type="project" value="TreeGrafter"/>
</dbReference>
<dbReference type="SMART" id="SM00996">
    <property type="entry name" value="AdoHcyase"/>
    <property type="match status" value="1"/>
</dbReference>
<feature type="binding site" evidence="6 8">
    <location>
        <position position="247"/>
    </location>
    <ligand>
        <name>NAD(+)</name>
        <dbReference type="ChEBI" id="CHEBI:57540"/>
    </ligand>
</feature>
<feature type="binding site" evidence="6 7">
    <location>
        <position position="190"/>
    </location>
    <ligand>
        <name>substrate</name>
    </ligand>
</feature>
<dbReference type="PROSITE" id="PS00739">
    <property type="entry name" value="ADOHCYASE_2"/>
    <property type="match status" value="1"/>
</dbReference>
<dbReference type="AlphaFoldDB" id="I2GPT9"/>
<sequence>MQTSTYVPYKVKDIALADWGRKEIRLAEAEMPGLMALRAEFGPSKPLAGARIAGCLHMTIQTAVLIETLVELGADVTWSSCNIFSTQDHAAAAIAAAGIPVYAWKGMTEEEFNWCIEQTLFFGEDRQPLNMILDDGGDLTNMVFDVYPELISGIRGLSEETTTGVHRLYERMKNGTLHLPAINVNDSVTKSKFDNKYGCRESLVDAIRRATDLMLAGKVAVVAGYGDVGKGSAESLRGAGCRVLVTEIDPICALQAAMDGYEVVPMDEAVTRAQIFVTATGNVRIIKDRHFRAMKDKAVVCNIGHFDNEIDMAWLNQNYGHSKSQIKPQVDMYEIDGKEIIVLAEGRLVNLGCAMGHPSFVMSCSFSNQTLAQLELWQNADKYENKVYVLPKKLDEKVAALHLAHVGAKLEPLEQEQADYIGVSVEGPFKSEMYRY</sequence>
<dbReference type="SUPFAM" id="SSF51735">
    <property type="entry name" value="NAD(P)-binding Rossmann-fold domains"/>
    <property type="match status" value="1"/>
</dbReference>
<dbReference type="PROSITE" id="PS00738">
    <property type="entry name" value="ADOHCYASE_1"/>
    <property type="match status" value="1"/>
</dbReference>
<evidence type="ECO:0000256" key="4">
    <source>
        <dbReference type="ARBA" id="ARBA00022801"/>
    </source>
</evidence>
<evidence type="ECO:0000256" key="3">
    <source>
        <dbReference type="ARBA" id="ARBA00022563"/>
    </source>
</evidence>
<feature type="binding site" evidence="6 7">
    <location>
        <position position="194"/>
    </location>
    <ligand>
        <name>substrate</name>
    </ligand>
</feature>
<dbReference type="UniPathway" id="UPA00314">
    <property type="reaction ID" value="UER00076"/>
</dbReference>
<dbReference type="Pfam" id="PF05221">
    <property type="entry name" value="AdoHcyase"/>
    <property type="match status" value="2"/>
</dbReference>
<feature type="binding site" evidence="6">
    <location>
        <position position="282"/>
    </location>
    <ligand>
        <name>NAD(+)</name>
        <dbReference type="ChEBI" id="CHEBI:57540"/>
    </ligand>
</feature>
<evidence type="ECO:0000256" key="5">
    <source>
        <dbReference type="ARBA" id="ARBA00023027"/>
    </source>
</evidence>
<dbReference type="CDD" id="cd00401">
    <property type="entry name" value="SAHH"/>
    <property type="match status" value="1"/>
</dbReference>
<dbReference type="SUPFAM" id="SSF52283">
    <property type="entry name" value="Formate/glycerate dehydrogenase catalytic domain-like"/>
    <property type="match status" value="1"/>
</dbReference>
<dbReference type="Pfam" id="PF00670">
    <property type="entry name" value="AdoHcyase_NAD"/>
    <property type="match status" value="1"/>
</dbReference>
<dbReference type="NCBIfam" id="NF004005">
    <property type="entry name" value="PRK05476.2-3"/>
    <property type="match status" value="1"/>
</dbReference>
<dbReference type="Proteomes" id="UP000009309">
    <property type="component" value="Unassembled WGS sequence"/>
</dbReference>
<dbReference type="EMBL" id="CAIT01000009">
    <property type="protein sequence ID" value="CCH55917.1"/>
    <property type="molecule type" value="Genomic_DNA"/>
</dbReference>
<dbReference type="InterPro" id="IPR000043">
    <property type="entry name" value="Adenosylhomocysteinase-like"/>
</dbReference>
<feature type="domain" description="S-adenosyl-L-homocysteine hydrolase NAD binding" evidence="11">
    <location>
        <begin position="195"/>
        <end position="356"/>
    </location>
</feature>
<evidence type="ECO:0000259" key="11">
    <source>
        <dbReference type="SMART" id="SM00997"/>
    </source>
</evidence>
<feature type="binding site" evidence="6 8">
    <location>
        <begin position="161"/>
        <end position="163"/>
    </location>
    <ligand>
        <name>NAD(+)</name>
        <dbReference type="ChEBI" id="CHEBI:57540"/>
    </ligand>
</feature>
<dbReference type="Gene3D" id="3.40.50.1480">
    <property type="entry name" value="Adenosylhomocysteinase-like"/>
    <property type="match status" value="3"/>
</dbReference>
<dbReference type="GO" id="GO:0033353">
    <property type="term" value="P:S-adenosylmethionine cycle"/>
    <property type="evidence" value="ECO:0007669"/>
    <property type="project" value="TreeGrafter"/>
</dbReference>
<organism evidence="12 13">
    <name type="scientific">Fibrisoma limi BUZ 3</name>
    <dbReference type="NCBI Taxonomy" id="1185876"/>
    <lineage>
        <taxon>Bacteria</taxon>
        <taxon>Pseudomonadati</taxon>
        <taxon>Bacteroidota</taxon>
        <taxon>Cytophagia</taxon>
        <taxon>Cytophagales</taxon>
        <taxon>Spirosomataceae</taxon>
        <taxon>Fibrisoma</taxon>
    </lineage>
</organism>
<keyword evidence="6" id="KW-0963">Cytoplasm</keyword>
<feature type="binding site" evidence="8">
    <location>
        <position position="357"/>
    </location>
    <ligand>
        <name>NAD(+)</name>
        <dbReference type="ChEBI" id="CHEBI:57540"/>
    </ligand>
</feature>
<dbReference type="InterPro" id="IPR015878">
    <property type="entry name" value="Ado_hCys_hydrolase_NAD-bd"/>
</dbReference>
<dbReference type="PIRSF" id="PIRSF001109">
    <property type="entry name" value="Ad_hcy_hydrolase"/>
    <property type="match status" value="1"/>
</dbReference>
<dbReference type="GO" id="GO:0004013">
    <property type="term" value="F:adenosylhomocysteinase activity"/>
    <property type="evidence" value="ECO:0007669"/>
    <property type="project" value="UniProtKB-UniRule"/>
</dbReference>
<evidence type="ECO:0000256" key="2">
    <source>
        <dbReference type="ARBA" id="ARBA00011881"/>
    </source>
</evidence>
<dbReference type="InterPro" id="IPR042172">
    <property type="entry name" value="Adenosylhomocyst_ase-like_sf"/>
</dbReference>
<feature type="binding site" evidence="6">
    <location>
        <begin position="224"/>
        <end position="229"/>
    </location>
    <ligand>
        <name>NAD(+)</name>
        <dbReference type="ChEBI" id="CHEBI:57540"/>
    </ligand>
</feature>
<dbReference type="FunFam" id="3.40.50.1480:FF:000004">
    <property type="entry name" value="Adenosylhomocysteinase"/>
    <property type="match status" value="1"/>
</dbReference>
<dbReference type="HAMAP" id="MF_00563">
    <property type="entry name" value="AdoHcyase"/>
    <property type="match status" value="1"/>
</dbReference>
<feature type="binding site" evidence="6 7">
    <location>
        <position position="59"/>
    </location>
    <ligand>
        <name>substrate</name>
    </ligand>
</feature>
<protein>
    <recommendedName>
        <fullName evidence="6">Adenosylhomocysteinase</fullName>
        <ecNumber evidence="6">3.13.2.1</ecNumber>
    </recommendedName>
    <alternativeName>
        <fullName evidence="6">S-adenosyl-L-homocysteine hydrolase</fullName>
        <shortName evidence="6">AdoHcyase</shortName>
    </alternativeName>
</protein>
<dbReference type="PANTHER" id="PTHR23420">
    <property type="entry name" value="ADENOSYLHOMOCYSTEINASE"/>
    <property type="match status" value="1"/>
</dbReference>
<feature type="binding site" evidence="6 7">
    <location>
        <position position="160"/>
    </location>
    <ligand>
        <name>substrate</name>
    </ligand>
</feature>
<dbReference type="FunFam" id="3.40.50.1480:FF:000007">
    <property type="entry name" value="Adenosylhomocysteinase"/>
    <property type="match status" value="1"/>
</dbReference>
<evidence type="ECO:0000313" key="12">
    <source>
        <dbReference type="EMBL" id="CCH55917.1"/>
    </source>
</evidence>
<evidence type="ECO:0000256" key="7">
    <source>
        <dbReference type="PIRSR" id="PIRSR001109-1"/>
    </source>
</evidence>
<feature type="binding site" evidence="6 7">
    <location>
        <position position="135"/>
    </location>
    <ligand>
        <name>substrate</name>
    </ligand>
</feature>
<dbReference type="PANTHER" id="PTHR23420:SF0">
    <property type="entry name" value="ADENOSYLHOMOCYSTEINASE"/>
    <property type="match status" value="1"/>
</dbReference>
<dbReference type="NCBIfam" id="TIGR00936">
    <property type="entry name" value="ahcY"/>
    <property type="match status" value="1"/>
</dbReference>
<dbReference type="FunFam" id="3.40.50.720:FF:000004">
    <property type="entry name" value="Adenosylhomocysteinase"/>
    <property type="match status" value="1"/>
</dbReference>
<name>I2GPT9_9BACT</name>
<reference evidence="12 13" key="1">
    <citation type="journal article" date="2012" name="J. Bacteriol.">
        <title>Genome Sequence of the Filamentous Bacterium Fibrisoma limi BUZ 3T.</title>
        <authorList>
            <person name="Filippini M."/>
            <person name="Qi W."/>
            <person name="Jaenicke S."/>
            <person name="Goesmann A."/>
            <person name="Smits T.H."/>
            <person name="Bagheri H.C."/>
        </authorList>
    </citation>
    <scope>NUCLEOTIDE SEQUENCE [LARGE SCALE GENOMIC DNA]</scope>
    <source>
        <strain evidence="13">BUZ 3T</strain>
    </source>
</reference>
<keyword evidence="3 6" id="KW-0554">One-carbon metabolism</keyword>
<keyword evidence="5 6" id="KW-0520">NAD</keyword>
<feature type="binding site" evidence="8">
    <location>
        <begin position="226"/>
        <end position="231"/>
    </location>
    <ligand>
        <name>NAD(+)</name>
        <dbReference type="ChEBI" id="CHEBI:57540"/>
    </ligand>
</feature>
<comment type="pathway">
    <text evidence="6 9">Amino-acid biosynthesis; L-homocysteine biosynthesis; L-homocysteine from S-adenosyl-L-homocysteine: step 1/1.</text>
</comment>
<dbReference type="OrthoDB" id="9802717at2"/>
<accession>I2GPT9</accession>
<evidence type="ECO:0000256" key="8">
    <source>
        <dbReference type="PIRSR" id="PIRSR001109-2"/>
    </source>
</evidence>
<comment type="similarity">
    <text evidence="1 6 10">Belongs to the adenosylhomocysteinase family.</text>
</comment>
<dbReference type="EC" id="3.13.2.1" evidence="6"/>
<dbReference type="RefSeq" id="WP_009284482.1">
    <property type="nucleotide sequence ID" value="NZ_CAIT01000009.1"/>
</dbReference>
<feature type="binding site" evidence="6 8">
    <location>
        <begin position="303"/>
        <end position="305"/>
    </location>
    <ligand>
        <name>NAD(+)</name>
        <dbReference type="ChEBI" id="CHEBI:57540"/>
    </ligand>
</feature>
<keyword evidence="13" id="KW-1185">Reference proteome</keyword>
<comment type="cofactor">
    <cofactor evidence="6 8 9">
        <name>NAD(+)</name>
        <dbReference type="ChEBI" id="CHEBI:57540"/>
    </cofactor>
    <text evidence="6 8 9">Binds 1 NAD(+) per subunit.</text>
</comment>
<gene>
    <name evidence="6" type="primary">ahcY</name>
    <name evidence="12" type="ORF">BN8_05217</name>
</gene>
<comment type="subcellular location">
    <subcellularLocation>
        <location evidence="6">Cytoplasm</location>
    </subcellularLocation>
</comment>
<comment type="subunit">
    <text evidence="2">Homotetramer.</text>
</comment>
<dbReference type="STRING" id="1185876.BN8_05217"/>
<comment type="catalytic activity">
    <reaction evidence="6 9">
        <text>S-adenosyl-L-homocysteine + H2O = L-homocysteine + adenosine</text>
        <dbReference type="Rhea" id="RHEA:21708"/>
        <dbReference type="ChEBI" id="CHEBI:15377"/>
        <dbReference type="ChEBI" id="CHEBI:16335"/>
        <dbReference type="ChEBI" id="CHEBI:57856"/>
        <dbReference type="ChEBI" id="CHEBI:58199"/>
        <dbReference type="EC" id="3.13.2.1"/>
    </reaction>
</comment>
<evidence type="ECO:0000256" key="1">
    <source>
        <dbReference type="ARBA" id="ARBA00007122"/>
    </source>
</evidence>
<feature type="binding site" evidence="6">
    <location>
        <position position="195"/>
    </location>
    <ligand>
        <name>NAD(+)</name>
        <dbReference type="ChEBI" id="CHEBI:57540"/>
    </ligand>
</feature>